<dbReference type="AlphaFoldDB" id="A0A816QLL8"/>
<dbReference type="Proteomes" id="UP000676336">
    <property type="component" value="Unassembled WGS sequence"/>
</dbReference>
<evidence type="ECO:0000313" key="4">
    <source>
        <dbReference type="Proteomes" id="UP000663824"/>
    </source>
</evidence>
<gene>
    <name evidence="2" type="ORF">MBJ925_LOCUS15367</name>
    <name evidence="3" type="ORF">SMN809_LOCUS57975</name>
</gene>
<evidence type="ECO:0000313" key="2">
    <source>
        <dbReference type="EMBL" id="CAF2063457.1"/>
    </source>
</evidence>
<feature type="region of interest" description="Disordered" evidence="1">
    <location>
        <begin position="24"/>
        <end position="91"/>
    </location>
</feature>
<dbReference type="EMBL" id="CAJNRE010007212">
    <property type="protein sequence ID" value="CAF2063457.1"/>
    <property type="molecule type" value="Genomic_DNA"/>
</dbReference>
<proteinExistence type="predicted"/>
<dbReference type="Proteomes" id="UP000663824">
    <property type="component" value="Unassembled WGS sequence"/>
</dbReference>
<comment type="caution">
    <text evidence="2">The sequence shown here is derived from an EMBL/GenBank/DDBJ whole genome shotgun (WGS) entry which is preliminary data.</text>
</comment>
<organism evidence="2 4">
    <name type="scientific">Rotaria magnacalcarata</name>
    <dbReference type="NCBI Taxonomy" id="392030"/>
    <lineage>
        <taxon>Eukaryota</taxon>
        <taxon>Metazoa</taxon>
        <taxon>Spiralia</taxon>
        <taxon>Gnathifera</taxon>
        <taxon>Rotifera</taxon>
        <taxon>Eurotatoria</taxon>
        <taxon>Bdelloidea</taxon>
        <taxon>Philodinida</taxon>
        <taxon>Philodinidae</taxon>
        <taxon>Rotaria</taxon>
    </lineage>
</organism>
<accession>A0A816QLL8</accession>
<sequence length="91" mass="10021">MSTEKNRCTSQHDSSKCVDWTITRRSDYKPGPNESTGSHYSTARTFNGIEKSSKTNDKQNISGSMKKSAIKTNKNLASSTRNSASNKSKSI</sequence>
<feature type="compositionally biased region" description="Polar residues" evidence="1">
    <location>
        <begin position="58"/>
        <end position="91"/>
    </location>
</feature>
<reference evidence="2" key="1">
    <citation type="submission" date="2021-02" db="EMBL/GenBank/DDBJ databases">
        <authorList>
            <person name="Nowell W R."/>
        </authorList>
    </citation>
    <scope>NUCLEOTIDE SEQUENCE</scope>
</reference>
<dbReference type="EMBL" id="CAJOBI010215337">
    <property type="protein sequence ID" value="CAF5028166.1"/>
    <property type="molecule type" value="Genomic_DNA"/>
</dbReference>
<feature type="compositionally biased region" description="Polar residues" evidence="1">
    <location>
        <begin position="33"/>
        <end position="45"/>
    </location>
</feature>
<name>A0A816QLL8_9BILA</name>
<protein>
    <submittedName>
        <fullName evidence="2">Uncharacterized protein</fullName>
    </submittedName>
</protein>
<evidence type="ECO:0000256" key="1">
    <source>
        <dbReference type="SAM" id="MobiDB-lite"/>
    </source>
</evidence>
<evidence type="ECO:0000313" key="3">
    <source>
        <dbReference type="EMBL" id="CAF5028166.1"/>
    </source>
</evidence>